<dbReference type="NCBIfam" id="TIGR00167">
    <property type="entry name" value="cbbA"/>
    <property type="match status" value="1"/>
</dbReference>
<dbReference type="KEGG" id="tto:Thethe_01737"/>
<feature type="binding site" evidence="3">
    <location>
        <position position="130"/>
    </location>
    <ligand>
        <name>Zn(2+)</name>
        <dbReference type="ChEBI" id="CHEBI:29105"/>
        <label>2</label>
    </ligand>
</feature>
<dbReference type="Pfam" id="PF01116">
    <property type="entry name" value="F_bP_aldolase"/>
    <property type="match status" value="1"/>
</dbReference>
<reference evidence="4 5" key="1">
    <citation type="submission" date="2012-03" db="EMBL/GenBank/DDBJ databases">
        <title>Complete sequence of chromosome of Thermoanaerobacterium thermosaccharolyticum M0795.</title>
        <authorList>
            <consortium name="US DOE Joint Genome Institute"/>
            <person name="Lucas S."/>
            <person name="Han J."/>
            <person name="Lapidus A."/>
            <person name="Cheng J.-F."/>
            <person name="Goodwin L."/>
            <person name="Pitluck S."/>
            <person name="Peters L."/>
            <person name="Teshima H."/>
            <person name="Detter J.C."/>
            <person name="Han C."/>
            <person name="Tapia R."/>
            <person name="Land M."/>
            <person name="Hauser L."/>
            <person name="Kyrpides N."/>
            <person name="Ivanova N."/>
            <person name="Pagani I."/>
            <person name="Feinberg L."/>
            <person name="Folden J."/>
            <person name="Hogsett D."/>
            <person name="Shaw J."/>
            <person name="Woyke T."/>
        </authorList>
    </citation>
    <scope>NUCLEOTIDE SEQUENCE [LARGE SCALE GENOMIC DNA]</scope>
    <source>
        <strain evidence="4 5">M0795</strain>
    </source>
</reference>
<dbReference type="InterPro" id="IPR050246">
    <property type="entry name" value="Class_II_FBP_aldolase"/>
</dbReference>
<dbReference type="Proteomes" id="UP000010845">
    <property type="component" value="Chromosome"/>
</dbReference>
<feature type="binding site" evidence="2">
    <location>
        <position position="175"/>
    </location>
    <ligand>
        <name>dihydroxyacetone phosphate</name>
        <dbReference type="ChEBI" id="CHEBI:57642"/>
    </ligand>
</feature>
<feature type="binding site" evidence="3">
    <location>
        <position position="100"/>
    </location>
    <ligand>
        <name>Zn(2+)</name>
        <dbReference type="ChEBI" id="CHEBI:29105"/>
        <label>2</label>
    </ligand>
</feature>
<feature type="binding site" evidence="3">
    <location>
        <position position="174"/>
    </location>
    <ligand>
        <name>Zn(2+)</name>
        <dbReference type="ChEBI" id="CHEBI:29105"/>
        <label>1</label>
        <note>catalytic</note>
    </ligand>
</feature>
<feature type="active site" description="Proton donor" evidence="1">
    <location>
        <position position="78"/>
    </location>
</feature>
<protein>
    <submittedName>
        <fullName evidence="4">Ketose-bisphosphate aldolase</fullName>
    </submittedName>
</protein>
<dbReference type="SUPFAM" id="SSF51569">
    <property type="entry name" value="Aldolase"/>
    <property type="match status" value="1"/>
</dbReference>
<dbReference type="PANTHER" id="PTHR30304:SF0">
    <property type="entry name" value="D-TAGATOSE-1,6-BISPHOSPHATE ALDOLASE SUBUNIT GATY-RELATED"/>
    <property type="match status" value="1"/>
</dbReference>
<comment type="cofactor">
    <cofactor evidence="3">
        <name>Zn(2+)</name>
        <dbReference type="ChEBI" id="CHEBI:29105"/>
    </cofactor>
    <text evidence="3">Binds 2 Zn(2+) ions per subunit. One is catalytic and the other provides a structural contribution.</text>
</comment>
<dbReference type="EMBL" id="CP003066">
    <property type="protein sequence ID" value="AGB19358.1"/>
    <property type="molecule type" value="Genomic_DNA"/>
</dbReference>
<dbReference type="GO" id="GO:0005829">
    <property type="term" value="C:cytosol"/>
    <property type="evidence" value="ECO:0007669"/>
    <property type="project" value="TreeGrafter"/>
</dbReference>
<dbReference type="InterPro" id="IPR000771">
    <property type="entry name" value="FBA_II"/>
</dbReference>
<gene>
    <name evidence="4" type="ORF">Thethe_01737</name>
</gene>
<feature type="binding site" evidence="2">
    <location>
        <begin position="203"/>
        <end position="205"/>
    </location>
    <ligand>
        <name>dihydroxyacetone phosphate</name>
        <dbReference type="ChEBI" id="CHEBI:57642"/>
    </ligand>
</feature>
<proteinExistence type="predicted"/>
<organism evidence="4 5">
    <name type="scientific">Thermoanaerobacterium thermosaccharolyticum M0795</name>
    <dbReference type="NCBI Taxonomy" id="698948"/>
    <lineage>
        <taxon>Bacteria</taxon>
        <taxon>Bacillati</taxon>
        <taxon>Bacillota</taxon>
        <taxon>Clostridia</taxon>
        <taxon>Thermoanaerobacterales</taxon>
        <taxon>Thermoanaerobacteraceae</taxon>
        <taxon>Thermoanaerobacterium</taxon>
    </lineage>
</organism>
<keyword evidence="3" id="KW-0479">Metal-binding</keyword>
<evidence type="ECO:0000313" key="5">
    <source>
        <dbReference type="Proteomes" id="UP000010845"/>
    </source>
</evidence>
<dbReference type="PANTHER" id="PTHR30304">
    <property type="entry name" value="D-TAGATOSE-1,6-BISPHOSPHATE ALDOLASE"/>
    <property type="match status" value="1"/>
</dbReference>
<name>L0IKK0_THETR</name>
<dbReference type="PIRSF" id="PIRSF001359">
    <property type="entry name" value="F_bP_aldolase_II"/>
    <property type="match status" value="1"/>
</dbReference>
<dbReference type="GO" id="GO:0005975">
    <property type="term" value="P:carbohydrate metabolic process"/>
    <property type="evidence" value="ECO:0007669"/>
    <property type="project" value="InterPro"/>
</dbReference>
<feature type="binding site" evidence="3">
    <location>
        <position position="79"/>
    </location>
    <ligand>
        <name>Zn(2+)</name>
        <dbReference type="ChEBI" id="CHEBI:29105"/>
        <label>1</label>
        <note>catalytic</note>
    </ligand>
</feature>
<dbReference type="GO" id="GO:0008270">
    <property type="term" value="F:zinc ion binding"/>
    <property type="evidence" value="ECO:0007669"/>
    <property type="project" value="InterPro"/>
</dbReference>
<dbReference type="HOGENOM" id="CLU_040088_1_0_9"/>
<dbReference type="GO" id="GO:0009025">
    <property type="term" value="F:tagatose-bisphosphate aldolase activity"/>
    <property type="evidence" value="ECO:0007669"/>
    <property type="project" value="TreeGrafter"/>
</dbReference>
<feature type="binding site" evidence="2">
    <location>
        <begin position="224"/>
        <end position="227"/>
    </location>
    <ligand>
        <name>dihydroxyacetone phosphate</name>
        <dbReference type="ChEBI" id="CHEBI:57642"/>
    </ligand>
</feature>
<keyword evidence="3" id="KW-0862">Zinc</keyword>
<dbReference type="AlphaFoldDB" id="L0IKK0"/>
<evidence type="ECO:0000256" key="2">
    <source>
        <dbReference type="PIRSR" id="PIRSR001359-2"/>
    </source>
</evidence>
<dbReference type="InterPro" id="IPR013785">
    <property type="entry name" value="Aldolase_TIM"/>
</dbReference>
<evidence type="ECO:0000256" key="1">
    <source>
        <dbReference type="PIRSR" id="PIRSR001359-1"/>
    </source>
</evidence>
<sequence length="272" mass="29864">MLVPMKNILDIAKSKGYGVAAPNVWELYSIKAAIEAATEEKSPIILDFHSSMGDIFEFSEIAKFMAKKASIPIAINLDHGQTFEDAIKAIRAGFTSVMVDRSTLSFEENITEVREIVKIAHAAGISVEAELGHVGSGQMYEVDRTKGLTDPNKAKEFVDRTGIDCLAVAIGTAHGLYKGIPHIDIDRLKEIKNKVDIPLVLHGGSNTGDENLKNAVKNGISKVNLFTDLSISGRDSIINYIKTNDKASLLEIFKAGFDGYKQKLKYYIKLFK</sequence>
<evidence type="ECO:0000256" key="3">
    <source>
        <dbReference type="PIRSR" id="PIRSR001359-3"/>
    </source>
</evidence>
<evidence type="ECO:0000313" key="4">
    <source>
        <dbReference type="EMBL" id="AGB19358.1"/>
    </source>
</evidence>
<feature type="binding site" evidence="3">
    <location>
        <position position="202"/>
    </location>
    <ligand>
        <name>Zn(2+)</name>
        <dbReference type="ChEBI" id="CHEBI:29105"/>
        <label>1</label>
        <note>catalytic</note>
    </ligand>
</feature>
<dbReference type="CDD" id="cd00947">
    <property type="entry name" value="TBP_aldolase_IIB"/>
    <property type="match status" value="1"/>
</dbReference>
<dbReference type="Gene3D" id="3.20.20.70">
    <property type="entry name" value="Aldolase class I"/>
    <property type="match status" value="1"/>
</dbReference>
<dbReference type="PATRIC" id="fig|698948.3.peg.1737"/>
<accession>L0IKK0</accession>
<dbReference type="RefSeq" id="WP_015311885.1">
    <property type="nucleotide sequence ID" value="NC_019970.1"/>
</dbReference>